<evidence type="ECO:0000256" key="2">
    <source>
        <dbReference type="SAM" id="SignalP"/>
    </source>
</evidence>
<evidence type="ECO:0000313" key="3">
    <source>
        <dbReference type="EMBL" id="UOQ74631.1"/>
    </source>
</evidence>
<evidence type="ECO:0008006" key="5">
    <source>
        <dbReference type="Google" id="ProtNLM"/>
    </source>
</evidence>
<dbReference type="Proteomes" id="UP000831796">
    <property type="component" value="Chromosome"/>
</dbReference>
<feature type="chain" id="PRO_5035922512" description="OmpH family outer membrane protein" evidence="2">
    <location>
        <begin position="25"/>
        <end position="114"/>
    </location>
</feature>
<proteinExistence type="predicted"/>
<dbReference type="RefSeq" id="WP_244677970.1">
    <property type="nucleotide sequence ID" value="NZ_CP095046.1"/>
</dbReference>
<keyword evidence="1" id="KW-0175">Coiled coil</keyword>
<dbReference type="EMBL" id="CP095046">
    <property type="protein sequence ID" value="UOQ74631.1"/>
    <property type="molecule type" value="Genomic_DNA"/>
</dbReference>
<dbReference type="KEGG" id="hcu:MUN79_12620"/>
<sequence length="114" mass="12380">MKATLLNFLSLLLLVLLTGATAQAQGSRPDKPGRQEIQAYYQANVLPVVRQQRQKLETQLAADDKAQLATYRKELHDLRQRRQGLVQSLKAAGTPKAPCSDPCPEAAVAGATLS</sequence>
<name>A0A8T9QDZ3_9BACT</name>
<evidence type="ECO:0000256" key="1">
    <source>
        <dbReference type="SAM" id="Coils"/>
    </source>
</evidence>
<evidence type="ECO:0000313" key="4">
    <source>
        <dbReference type="Proteomes" id="UP000831796"/>
    </source>
</evidence>
<keyword evidence="2" id="KW-0732">Signal</keyword>
<keyword evidence="4" id="KW-1185">Reference proteome</keyword>
<dbReference type="AlphaFoldDB" id="A0A8T9QDZ3"/>
<feature type="coiled-coil region" evidence="1">
    <location>
        <begin position="61"/>
        <end position="88"/>
    </location>
</feature>
<protein>
    <recommendedName>
        <fullName evidence="5">OmpH family outer membrane protein</fullName>
    </recommendedName>
</protein>
<feature type="signal peptide" evidence="2">
    <location>
        <begin position="1"/>
        <end position="24"/>
    </location>
</feature>
<organism evidence="3 4">
    <name type="scientific">Hymenobacter cellulosilyticus</name>
    <dbReference type="NCBI Taxonomy" id="2932248"/>
    <lineage>
        <taxon>Bacteria</taxon>
        <taxon>Pseudomonadati</taxon>
        <taxon>Bacteroidota</taxon>
        <taxon>Cytophagia</taxon>
        <taxon>Cytophagales</taxon>
        <taxon>Hymenobacteraceae</taxon>
        <taxon>Hymenobacter</taxon>
    </lineage>
</organism>
<accession>A0A8T9QDZ3</accession>
<reference evidence="3" key="1">
    <citation type="submission" date="2022-04" db="EMBL/GenBank/DDBJ databases">
        <title>Hymenobacter sp. isolated from the air.</title>
        <authorList>
            <person name="Won M."/>
            <person name="Lee C.-M."/>
            <person name="Woen H.-Y."/>
            <person name="Kwon S.-W."/>
        </authorList>
    </citation>
    <scope>NUCLEOTIDE SEQUENCE</scope>
    <source>
        <strain evidence="3">5116S-3</strain>
    </source>
</reference>
<gene>
    <name evidence="3" type="ORF">MUN79_12620</name>
</gene>